<dbReference type="PANTHER" id="PTHR43364:SF1">
    <property type="entry name" value="OXIDOREDUCTASE YDHF"/>
    <property type="match status" value="1"/>
</dbReference>
<dbReference type="CDD" id="cd19092">
    <property type="entry name" value="AKR_BsYcsN_EcYdhF-like"/>
    <property type="match status" value="1"/>
</dbReference>
<evidence type="ECO:0000259" key="1">
    <source>
        <dbReference type="Pfam" id="PF00248"/>
    </source>
</evidence>
<dbReference type="EMBL" id="CP011036">
    <property type="protein sequence ID" value="ASM52943.1"/>
    <property type="molecule type" value="Genomic_DNA"/>
</dbReference>
<dbReference type="Proteomes" id="UP000198329">
    <property type="component" value="Chromosome I"/>
</dbReference>
<dbReference type="InterPro" id="IPR050523">
    <property type="entry name" value="AKR_Detox_Biosynth"/>
</dbReference>
<dbReference type="GeneID" id="300940613"/>
<dbReference type="Pfam" id="PF00248">
    <property type="entry name" value="Aldo_ket_red"/>
    <property type="match status" value="1"/>
</dbReference>
<dbReference type="InterPro" id="IPR036812">
    <property type="entry name" value="NAD(P)_OxRdtase_dom_sf"/>
</dbReference>
<dbReference type="AlphaFoldDB" id="A0AAC9UFY8"/>
<reference evidence="2 3" key="1">
    <citation type="submission" date="2015-03" db="EMBL/GenBank/DDBJ databases">
        <authorList>
            <person name="Xie B.-B."/>
            <person name="Rong J.-C."/>
            <person name="Qin Q.-L."/>
            <person name="Zhang Y.-Z."/>
        </authorList>
    </citation>
    <scope>NUCLEOTIDE SEQUENCE [LARGE SCALE GENOMIC DNA]</scope>
    <source>
        <strain evidence="2 3">KMM 661</strain>
    </source>
</reference>
<sequence>MHDTPLAKYLPNVSKLIFGCMGLGGGWNKDPLTNTHTQQAHVCIDTAIAGGINFFDHADIYTFGKAEQVFGQVLKQRPELREQIYIQSKCGIRFADEQGPKRYDLSKQWIEQSVEGSLKRLNTDYLDVLMLHRPDPLIQVEEVAQVFSRLKESGKVRHFAVSNMSQQQIQFLQTALDMPIVANQIEASLKQSAWVDEGVYVGNRDGKDINFTPGFIEYCTEQEIQIQSWGSLCQGLYSGKQLQNASPADINTAILVNKLAALYSTSAEAIVLAWLLRHPALIQPVIGTTNAKRLAASCSAVNIELTREHWYALYVSAKGHELP</sequence>
<protein>
    <recommendedName>
        <fullName evidence="1">NADP-dependent oxidoreductase domain-containing protein</fullName>
    </recommendedName>
</protein>
<gene>
    <name evidence="2" type="ORF">PNIG_a0653</name>
</gene>
<dbReference type="KEGG" id="png:PNIG_a0653"/>
<feature type="domain" description="NADP-dependent oxidoreductase" evidence="1">
    <location>
        <begin position="15"/>
        <end position="310"/>
    </location>
</feature>
<dbReference type="RefSeq" id="WP_089367777.1">
    <property type="nucleotide sequence ID" value="NZ_BJXZ01000047.1"/>
</dbReference>
<keyword evidence="3" id="KW-1185">Reference proteome</keyword>
<evidence type="ECO:0000313" key="3">
    <source>
        <dbReference type="Proteomes" id="UP000198329"/>
    </source>
</evidence>
<dbReference type="Gene3D" id="3.20.20.100">
    <property type="entry name" value="NADP-dependent oxidoreductase domain"/>
    <property type="match status" value="1"/>
</dbReference>
<name>A0AAC9UFY8_9GAMM</name>
<dbReference type="InterPro" id="IPR023210">
    <property type="entry name" value="NADP_OxRdtase_dom"/>
</dbReference>
<evidence type="ECO:0000313" key="2">
    <source>
        <dbReference type="EMBL" id="ASM52943.1"/>
    </source>
</evidence>
<proteinExistence type="predicted"/>
<dbReference type="PANTHER" id="PTHR43364">
    <property type="entry name" value="NADH-SPECIFIC METHYLGLYOXAL REDUCTASE-RELATED"/>
    <property type="match status" value="1"/>
</dbReference>
<dbReference type="GO" id="GO:0005829">
    <property type="term" value="C:cytosol"/>
    <property type="evidence" value="ECO:0007669"/>
    <property type="project" value="TreeGrafter"/>
</dbReference>
<organism evidence="2 3">
    <name type="scientific">Pseudoalteromonas nigrifaciens</name>
    <dbReference type="NCBI Taxonomy" id="28109"/>
    <lineage>
        <taxon>Bacteria</taxon>
        <taxon>Pseudomonadati</taxon>
        <taxon>Pseudomonadota</taxon>
        <taxon>Gammaproteobacteria</taxon>
        <taxon>Alteromonadales</taxon>
        <taxon>Pseudoalteromonadaceae</taxon>
        <taxon>Pseudoalteromonas</taxon>
    </lineage>
</organism>
<dbReference type="SUPFAM" id="SSF51430">
    <property type="entry name" value="NAD(P)-linked oxidoreductase"/>
    <property type="match status" value="1"/>
</dbReference>
<accession>A0AAC9UFY8</accession>